<dbReference type="PANTHER" id="PTHR31873">
    <property type="entry name" value="L-ASPARTATE DEHYDROGENASE-RELATED"/>
    <property type="match status" value="1"/>
</dbReference>
<keyword evidence="10" id="KW-1185">Reference proteome</keyword>
<gene>
    <name evidence="6" type="primary">nadX</name>
    <name evidence="9" type="ORF">VF724_09615</name>
</gene>
<dbReference type="PANTHER" id="PTHR31873:SF6">
    <property type="entry name" value="ASPARTATE DEHYDROGENASE DOMAIN-CONTAINING PROTEIN"/>
    <property type="match status" value="1"/>
</dbReference>
<dbReference type="HAMAP" id="MF_01265">
    <property type="entry name" value="NadX"/>
    <property type="match status" value="1"/>
</dbReference>
<evidence type="ECO:0000256" key="6">
    <source>
        <dbReference type="HAMAP-Rule" id="MF_01265"/>
    </source>
</evidence>
<evidence type="ECO:0000259" key="8">
    <source>
        <dbReference type="Pfam" id="PF03447"/>
    </source>
</evidence>
<dbReference type="RefSeq" id="WP_371754043.1">
    <property type="nucleotide sequence ID" value="NZ_JAYJLD010000011.1"/>
</dbReference>
<proteinExistence type="inferred from homology"/>
<feature type="active site" evidence="6">
    <location>
        <position position="218"/>
    </location>
</feature>
<keyword evidence="2 6" id="KW-0662">Pyridine nucleotide biosynthesis</keyword>
<evidence type="ECO:0000256" key="1">
    <source>
        <dbReference type="ARBA" id="ARBA00008331"/>
    </source>
</evidence>
<dbReference type="EMBL" id="JAYJLD010000011">
    <property type="protein sequence ID" value="MEB3101921.1"/>
    <property type="molecule type" value="Genomic_DNA"/>
</dbReference>
<dbReference type="InterPro" id="IPR005106">
    <property type="entry name" value="Asp/hSer_DH_NAD-bd"/>
</dbReference>
<evidence type="ECO:0000313" key="10">
    <source>
        <dbReference type="Proteomes" id="UP001310386"/>
    </source>
</evidence>
<comment type="catalytic activity">
    <reaction evidence="6">
        <text>L-aspartate + NADP(+) + H2O = oxaloacetate + NH4(+) + NADPH + H(+)</text>
        <dbReference type="Rhea" id="RHEA:11784"/>
        <dbReference type="ChEBI" id="CHEBI:15377"/>
        <dbReference type="ChEBI" id="CHEBI:15378"/>
        <dbReference type="ChEBI" id="CHEBI:16452"/>
        <dbReference type="ChEBI" id="CHEBI:28938"/>
        <dbReference type="ChEBI" id="CHEBI:29991"/>
        <dbReference type="ChEBI" id="CHEBI:57783"/>
        <dbReference type="ChEBI" id="CHEBI:58349"/>
        <dbReference type="EC" id="1.4.1.21"/>
    </reaction>
</comment>
<dbReference type="SUPFAM" id="SSF55347">
    <property type="entry name" value="Glyceraldehyde-3-phosphate dehydrogenase-like, C-terminal domain"/>
    <property type="match status" value="1"/>
</dbReference>
<comment type="function">
    <text evidence="6">Specifically catalyzes the NAD or NADP-dependent dehydrogenation of L-aspartate to iminoaspartate.</text>
</comment>
<feature type="domain" description="Aspartate/homoserine dehydrogenase NAD-binding" evidence="8">
    <location>
        <begin position="8"/>
        <end position="119"/>
    </location>
</feature>
<keyword evidence="5 6" id="KW-0520">NAD</keyword>
<feature type="domain" description="Aspartate dehydrogenase" evidence="7">
    <location>
        <begin position="165"/>
        <end position="251"/>
    </location>
</feature>
<organism evidence="9 10">
    <name type="scientific">Ferviditalea candida</name>
    <dbReference type="NCBI Taxonomy" id="3108399"/>
    <lineage>
        <taxon>Bacteria</taxon>
        <taxon>Bacillati</taxon>
        <taxon>Bacillota</taxon>
        <taxon>Bacilli</taxon>
        <taxon>Bacillales</taxon>
        <taxon>Paenibacillaceae</taxon>
        <taxon>Ferviditalea</taxon>
    </lineage>
</organism>
<protein>
    <recommendedName>
        <fullName evidence="6">L-aspartate dehydrogenase</fullName>
        <ecNumber evidence="6">1.4.1.21</ecNumber>
    </recommendedName>
</protein>
<name>A0ABU5ZHD8_9BACL</name>
<keyword evidence="3 6" id="KW-0521">NADP</keyword>
<dbReference type="InterPro" id="IPR036291">
    <property type="entry name" value="NAD(P)-bd_dom_sf"/>
</dbReference>
<dbReference type="Gene3D" id="3.30.360.10">
    <property type="entry name" value="Dihydrodipicolinate Reductase, domain 2"/>
    <property type="match status" value="1"/>
</dbReference>
<dbReference type="GO" id="GO:0033735">
    <property type="term" value="F:aspartate dehydrogenase [NAD(P)+] activity"/>
    <property type="evidence" value="ECO:0007669"/>
    <property type="project" value="UniProtKB-EC"/>
</dbReference>
<comment type="catalytic activity">
    <reaction evidence="6">
        <text>L-aspartate + NAD(+) + H2O = oxaloacetate + NH4(+) + NADH + H(+)</text>
        <dbReference type="Rhea" id="RHEA:11788"/>
        <dbReference type="ChEBI" id="CHEBI:15377"/>
        <dbReference type="ChEBI" id="CHEBI:15378"/>
        <dbReference type="ChEBI" id="CHEBI:16452"/>
        <dbReference type="ChEBI" id="CHEBI:28938"/>
        <dbReference type="ChEBI" id="CHEBI:29991"/>
        <dbReference type="ChEBI" id="CHEBI:57540"/>
        <dbReference type="ChEBI" id="CHEBI:57945"/>
        <dbReference type="EC" id="1.4.1.21"/>
    </reaction>
</comment>
<evidence type="ECO:0000313" key="9">
    <source>
        <dbReference type="EMBL" id="MEB3101921.1"/>
    </source>
</evidence>
<dbReference type="PIRSF" id="PIRSF005227">
    <property type="entry name" value="Asp_dh_NAD_syn"/>
    <property type="match status" value="1"/>
</dbReference>
<accession>A0ABU5ZHD8</accession>
<evidence type="ECO:0000256" key="5">
    <source>
        <dbReference type="ARBA" id="ARBA00023027"/>
    </source>
</evidence>
<keyword evidence="4 6" id="KW-0560">Oxidoreductase</keyword>
<dbReference type="SUPFAM" id="SSF51735">
    <property type="entry name" value="NAD(P)-binding Rossmann-fold domains"/>
    <property type="match status" value="1"/>
</dbReference>
<dbReference type="Gene3D" id="3.40.50.720">
    <property type="entry name" value="NAD(P)-binding Rossmann-like Domain"/>
    <property type="match status" value="1"/>
</dbReference>
<evidence type="ECO:0000256" key="2">
    <source>
        <dbReference type="ARBA" id="ARBA00022642"/>
    </source>
</evidence>
<comment type="miscellaneous">
    <text evidence="6">The iminoaspartate product is unstable in aqueous solution and can decompose to oxaloacetate and ammonia.</text>
</comment>
<evidence type="ECO:0000256" key="4">
    <source>
        <dbReference type="ARBA" id="ARBA00023002"/>
    </source>
</evidence>
<dbReference type="Proteomes" id="UP001310386">
    <property type="component" value="Unassembled WGS sequence"/>
</dbReference>
<dbReference type="Pfam" id="PF01958">
    <property type="entry name" value="Asp_DH_C"/>
    <property type="match status" value="1"/>
</dbReference>
<reference evidence="9" key="1">
    <citation type="submission" date="2023-12" db="EMBL/GenBank/DDBJ databases">
        <title>Fervidustalea candida gen. nov., sp. nov., a novel member of the family Paenibacillaceae isolated from a geothermal area.</title>
        <authorList>
            <person name="Li W.-J."/>
            <person name="Jiao J.-Y."/>
            <person name="Chen Y."/>
        </authorList>
    </citation>
    <scope>NUCLEOTIDE SEQUENCE</scope>
    <source>
        <strain evidence="9">SYSU GA230002</strain>
    </source>
</reference>
<comment type="caution">
    <text evidence="9">The sequence shown here is derived from an EMBL/GenBank/DDBJ whole genome shotgun (WGS) entry which is preliminary data.</text>
</comment>
<dbReference type="Pfam" id="PF03447">
    <property type="entry name" value="NAD_binding_3"/>
    <property type="match status" value="1"/>
</dbReference>
<dbReference type="InterPro" id="IPR011182">
    <property type="entry name" value="L-Asp_DH"/>
</dbReference>
<evidence type="ECO:0000256" key="3">
    <source>
        <dbReference type="ARBA" id="ARBA00022857"/>
    </source>
</evidence>
<sequence length="266" mass="28606">MLNIGIIGYGSIGRDLVDYIREGKAGSVKVAAILVRDKNKVDTPLDSELFVDKAEDFFGKSLDIIIEGASHEAVKLYAERALSGGSDFMVASVGAFADSALYDRVLKAAEQAGRRLIIPSCAIGGLDRIAAGTLGPMEHITLISRKPPKAWYGTIVEEQVDIERITEPVCVFEGSARESARLFPQSVNVSAALSLAGVGFEQTKVKVYVDPGIDQNTHEINASGKFGEIRLNIFNTPSHNPKTGWIVAMSMAKVLKNLSTPLMIGL</sequence>
<comment type="similarity">
    <text evidence="1 6">Belongs to the L-aspartate dehydrogenase family.</text>
</comment>
<feature type="binding site" evidence="6">
    <location>
        <position position="188"/>
    </location>
    <ligand>
        <name>NAD(+)</name>
        <dbReference type="ChEBI" id="CHEBI:57540"/>
    </ligand>
</feature>
<dbReference type="InterPro" id="IPR020626">
    <property type="entry name" value="Asp_DH_prok"/>
</dbReference>
<evidence type="ECO:0000259" key="7">
    <source>
        <dbReference type="Pfam" id="PF01958"/>
    </source>
</evidence>
<comment type="pathway">
    <text evidence="6">Cofactor biosynthesis; NAD(+) biosynthesis; iminoaspartate from L-aspartate (dehydrogenase route): step 1/1.</text>
</comment>
<dbReference type="NCBIfam" id="NF009828">
    <property type="entry name" value="PRK13303.1-3"/>
    <property type="match status" value="1"/>
</dbReference>
<feature type="binding site" evidence="6">
    <location>
        <position position="122"/>
    </location>
    <ligand>
        <name>NAD(+)</name>
        <dbReference type="ChEBI" id="CHEBI:57540"/>
    </ligand>
</feature>
<dbReference type="InterPro" id="IPR002811">
    <property type="entry name" value="Asp_DH"/>
</dbReference>
<dbReference type="EC" id="1.4.1.21" evidence="6"/>